<reference evidence="3 4" key="1">
    <citation type="submission" date="2016-04" db="EMBL/GenBank/DDBJ databases">
        <title>Genome analyses suggest a sexual origin of heterokaryosis in a supposedly ancient asexual fungus.</title>
        <authorList>
            <person name="Ropars J."/>
            <person name="Sedzielewska K."/>
            <person name="Noel J."/>
            <person name="Charron P."/>
            <person name="Farinelli L."/>
            <person name="Marton T."/>
            <person name="Kruger M."/>
            <person name="Pelin A."/>
            <person name="Brachmann A."/>
            <person name="Corradi N."/>
        </authorList>
    </citation>
    <scope>NUCLEOTIDE SEQUENCE [LARGE SCALE GENOMIC DNA]</scope>
    <source>
        <strain evidence="3 4">A5</strain>
    </source>
</reference>
<sequence>MQSEIDLLKQRITELEARNVELETENAEIPELRKKLAEIPELRKKLAEVEARNVEIEARNAELMKQMIEENNRRDARIEKLEEKQLQNDNTPNNILSNFNSGAVHHEKPLEEKEMDNFLLEAHKKIVSSEIKQRNKEKKLHTESMASSGQEVAKQSGQNSHKKKGTEKIVQVITDGMMAEPSIQDNIKHQESNSSNSKALHMTEISATARRPKCSSSLLDLAKLFDKASDAEYRTKKANEEEILCWVNFGKEFMVHFSELVENSNGKIGEKKAKGIIYDEMLEHLVTIREKRSKEMGIQLPKISRSSLTRRTQRSMKLVRIIEKIGIDKIKYLSEYSPNSISELTNDQIQEIIERIPKGPRDNSAEQDDFPTPEISAGNLETSEKILPEENSSLSADLKDYIKTLTGAFVDETAYWGTPYENEARVAEEMNEEVASQSREETDESRSDNDSDSNDSEEEMPDDSDDDGYSGYGGYNEYGERDRGYYYRDGGYERKTSPMMSPIISPVTA</sequence>
<feature type="compositionally biased region" description="Acidic residues" evidence="2">
    <location>
        <begin position="450"/>
        <end position="468"/>
    </location>
</feature>
<feature type="compositionally biased region" description="Basic and acidic residues" evidence="2">
    <location>
        <begin position="478"/>
        <end position="496"/>
    </location>
</feature>
<feature type="region of interest" description="Disordered" evidence="2">
    <location>
        <begin position="131"/>
        <end position="166"/>
    </location>
</feature>
<dbReference type="VEuPathDB" id="FungiDB:FUN_010862"/>
<feature type="region of interest" description="Disordered" evidence="2">
    <location>
        <begin position="428"/>
        <end position="509"/>
    </location>
</feature>
<evidence type="ECO:0000313" key="3">
    <source>
        <dbReference type="EMBL" id="PKC10052.1"/>
    </source>
</evidence>
<protein>
    <submittedName>
        <fullName evidence="3">Uncharacterized protein</fullName>
    </submittedName>
</protein>
<organism evidence="3 4">
    <name type="scientific">Rhizophagus irregularis</name>
    <dbReference type="NCBI Taxonomy" id="588596"/>
    <lineage>
        <taxon>Eukaryota</taxon>
        <taxon>Fungi</taxon>
        <taxon>Fungi incertae sedis</taxon>
        <taxon>Mucoromycota</taxon>
        <taxon>Glomeromycotina</taxon>
        <taxon>Glomeromycetes</taxon>
        <taxon>Glomerales</taxon>
        <taxon>Glomeraceae</taxon>
        <taxon>Rhizophagus</taxon>
    </lineage>
</organism>
<evidence type="ECO:0000313" key="4">
    <source>
        <dbReference type="Proteomes" id="UP000232722"/>
    </source>
</evidence>
<dbReference type="VEuPathDB" id="FungiDB:RhiirFUN_003404"/>
<name>A0A2N0PT84_9GLOM</name>
<evidence type="ECO:0000256" key="2">
    <source>
        <dbReference type="SAM" id="MobiDB-lite"/>
    </source>
</evidence>
<proteinExistence type="predicted"/>
<gene>
    <name evidence="3" type="ORF">RhiirA5_398354</name>
</gene>
<feature type="compositionally biased region" description="Basic and acidic residues" evidence="2">
    <location>
        <begin position="438"/>
        <end position="449"/>
    </location>
</feature>
<reference evidence="3 4" key="2">
    <citation type="submission" date="2017-09" db="EMBL/GenBank/DDBJ databases">
        <title>Extensive intraspecific genome diversity in a model arbuscular mycorrhizal fungus.</title>
        <authorList>
            <person name="Chen E.C."/>
            <person name="Morin E."/>
            <person name="Beaudet D."/>
            <person name="Noel J."/>
            <person name="Ndikumana S."/>
            <person name="Charron P."/>
            <person name="St-Onge C."/>
            <person name="Giorgi J."/>
            <person name="Grigoriev I.V."/>
            <person name="Roux C."/>
            <person name="Martin F.M."/>
            <person name="Corradi N."/>
        </authorList>
    </citation>
    <scope>NUCLEOTIDE SEQUENCE [LARGE SCALE GENOMIC DNA]</scope>
    <source>
        <strain evidence="3 4">A5</strain>
    </source>
</reference>
<evidence type="ECO:0000256" key="1">
    <source>
        <dbReference type="SAM" id="Coils"/>
    </source>
</evidence>
<feature type="coiled-coil region" evidence="1">
    <location>
        <begin position="5"/>
        <end position="84"/>
    </location>
</feature>
<comment type="caution">
    <text evidence="3">The sequence shown here is derived from an EMBL/GenBank/DDBJ whole genome shotgun (WGS) entry which is preliminary data.</text>
</comment>
<dbReference type="VEuPathDB" id="FungiDB:RhiirA1_537125"/>
<dbReference type="AlphaFoldDB" id="A0A2N0PT84"/>
<feature type="region of interest" description="Disordered" evidence="2">
    <location>
        <begin position="357"/>
        <end position="385"/>
    </location>
</feature>
<dbReference type="EMBL" id="LLXJ01000410">
    <property type="protein sequence ID" value="PKC10052.1"/>
    <property type="molecule type" value="Genomic_DNA"/>
</dbReference>
<dbReference type="VEuPathDB" id="FungiDB:FUN_023101"/>
<feature type="compositionally biased region" description="Polar residues" evidence="2">
    <location>
        <begin position="144"/>
        <end position="159"/>
    </location>
</feature>
<accession>A0A2N0PT84</accession>
<keyword evidence="1" id="KW-0175">Coiled coil</keyword>
<dbReference type="Proteomes" id="UP000232722">
    <property type="component" value="Unassembled WGS sequence"/>
</dbReference>
<dbReference type="VEuPathDB" id="FungiDB:RhiirFUN_016579"/>